<keyword evidence="2" id="KW-0378">Hydrolase</keyword>
<dbReference type="PANTHER" id="PTHR17630:SF44">
    <property type="entry name" value="PROTEIN AIM2"/>
    <property type="match status" value="1"/>
</dbReference>
<gene>
    <name evidence="2" type="ORF">CALCODRAFT_351319</name>
</gene>
<dbReference type="SUPFAM" id="SSF53474">
    <property type="entry name" value="alpha/beta-Hydrolases"/>
    <property type="match status" value="1"/>
</dbReference>
<feature type="domain" description="Dienelactone hydrolase" evidence="1">
    <location>
        <begin position="41"/>
        <end position="273"/>
    </location>
</feature>
<dbReference type="AlphaFoldDB" id="A0A165EU47"/>
<dbReference type="PANTHER" id="PTHR17630">
    <property type="entry name" value="DIENELACTONE HYDROLASE"/>
    <property type="match status" value="1"/>
</dbReference>
<dbReference type="InterPro" id="IPR002925">
    <property type="entry name" value="Dienelactn_hydro"/>
</dbReference>
<reference evidence="2 3" key="1">
    <citation type="journal article" date="2016" name="Mol. Biol. Evol.">
        <title>Comparative Genomics of Early-Diverging Mushroom-Forming Fungi Provides Insights into the Origins of Lignocellulose Decay Capabilities.</title>
        <authorList>
            <person name="Nagy L.G."/>
            <person name="Riley R."/>
            <person name="Tritt A."/>
            <person name="Adam C."/>
            <person name="Daum C."/>
            <person name="Floudas D."/>
            <person name="Sun H."/>
            <person name="Yadav J.S."/>
            <person name="Pangilinan J."/>
            <person name="Larsson K.H."/>
            <person name="Matsuura K."/>
            <person name="Barry K."/>
            <person name="Labutti K."/>
            <person name="Kuo R."/>
            <person name="Ohm R.A."/>
            <person name="Bhattacharya S.S."/>
            <person name="Shirouzu T."/>
            <person name="Yoshinaga Y."/>
            <person name="Martin F.M."/>
            <person name="Grigoriev I.V."/>
            <person name="Hibbett D.S."/>
        </authorList>
    </citation>
    <scope>NUCLEOTIDE SEQUENCE [LARGE SCALE GENOMIC DNA]</scope>
    <source>
        <strain evidence="2 3">HHB12733</strain>
    </source>
</reference>
<dbReference type="GO" id="GO:0016787">
    <property type="term" value="F:hydrolase activity"/>
    <property type="evidence" value="ECO:0007669"/>
    <property type="project" value="UniProtKB-KW"/>
</dbReference>
<dbReference type="Gene3D" id="3.40.50.1820">
    <property type="entry name" value="alpha/beta hydrolase"/>
    <property type="match status" value="1"/>
</dbReference>
<dbReference type="OrthoDB" id="17560at2759"/>
<protein>
    <submittedName>
        <fullName evidence="2">Alpha/beta-hydrolase</fullName>
    </submittedName>
</protein>
<dbReference type="InterPro" id="IPR029058">
    <property type="entry name" value="AB_hydrolase_fold"/>
</dbReference>
<name>A0A165EU47_9BASI</name>
<proteinExistence type="predicted"/>
<sequence>MKLCADCVSGNRLPGTPKGEMIKVGTTDCYYSPAPADTRAPAAAKNAILLFTDIFGLPLQNPKIMADAFAREAGLDVYVPDMFEGKPPVKEEDLQPYDHFEVGVKPPLWKNLGFGWQFLKSAPNLLTFNWPSRVCKRLQTFIVTLKNEKGLEKVGAVGYCYGGQMIAELAPYHLLSSGVICHPGDFPLKLVTQMDFPVSWVVCEEDFAFPSKKSVEAEQLLAARSGSDKVDYEFKKYLGTRHGFAIRPALDRPELKKAFEDSSDQTVEWFKKTLL</sequence>
<dbReference type="Pfam" id="PF01738">
    <property type="entry name" value="DLH"/>
    <property type="match status" value="1"/>
</dbReference>
<organism evidence="2 3">
    <name type="scientific">Calocera cornea HHB12733</name>
    <dbReference type="NCBI Taxonomy" id="1353952"/>
    <lineage>
        <taxon>Eukaryota</taxon>
        <taxon>Fungi</taxon>
        <taxon>Dikarya</taxon>
        <taxon>Basidiomycota</taxon>
        <taxon>Agaricomycotina</taxon>
        <taxon>Dacrymycetes</taxon>
        <taxon>Dacrymycetales</taxon>
        <taxon>Dacrymycetaceae</taxon>
        <taxon>Calocera</taxon>
    </lineage>
</organism>
<evidence type="ECO:0000259" key="1">
    <source>
        <dbReference type="Pfam" id="PF01738"/>
    </source>
</evidence>
<dbReference type="STRING" id="1353952.A0A165EU47"/>
<evidence type="ECO:0000313" key="2">
    <source>
        <dbReference type="EMBL" id="KZT55527.1"/>
    </source>
</evidence>
<accession>A0A165EU47</accession>
<evidence type="ECO:0000313" key="3">
    <source>
        <dbReference type="Proteomes" id="UP000076842"/>
    </source>
</evidence>
<dbReference type="Proteomes" id="UP000076842">
    <property type="component" value="Unassembled WGS sequence"/>
</dbReference>
<dbReference type="InParanoid" id="A0A165EU47"/>
<keyword evidence="3" id="KW-1185">Reference proteome</keyword>
<dbReference type="EMBL" id="KV423993">
    <property type="protein sequence ID" value="KZT55527.1"/>
    <property type="molecule type" value="Genomic_DNA"/>
</dbReference>